<sequence length="346" mass="38249">MTQQQERGRIFVVEAPRRYAVLLNARAKAWTGEVHEAVQRFVPARDLYLTDDFRQAQTTVERILAQDYDVVFTGGGDGTIMFLINAIEAAVQAGKIRREDAPPVGVLRLGTGNAVASYVGAGPIIEDLRALHAGAPLKVHEVNMVEDGEHRFPFGGFGWDADILNDYDRFKAAVRDTALENFATGLGGYALSIGTRTIPKATVRGSRRARFTNLGEVAYELDEHGSIVREVGPGELLYDGPMKITSSASIPYWGFKIRMFPYANLKPGFFELRSYHGSISRILMDLPGFWKGEVEEGKLGDWLVSRVEVEVEEATSYQVAGDAAGYRQKVEWSLSQHPSLLAVPLQ</sequence>
<dbReference type="RefSeq" id="WP_111730799.1">
    <property type="nucleotide sequence ID" value="NZ_QHKO01000008.1"/>
</dbReference>
<dbReference type="AlphaFoldDB" id="A0A328C2P5"/>
<dbReference type="SUPFAM" id="SSF111331">
    <property type="entry name" value="NAD kinase/diacylglycerol kinase-like"/>
    <property type="match status" value="1"/>
</dbReference>
<dbReference type="Gene3D" id="3.40.50.10330">
    <property type="entry name" value="Probable inorganic polyphosphate/atp-NAD kinase, domain 1"/>
    <property type="match status" value="1"/>
</dbReference>
<dbReference type="SMART" id="SM00046">
    <property type="entry name" value="DAGKc"/>
    <property type="match status" value="1"/>
</dbReference>
<evidence type="ECO:0000313" key="3">
    <source>
        <dbReference type="Proteomes" id="UP000249169"/>
    </source>
</evidence>
<dbReference type="EMBL" id="QHKO01000008">
    <property type="protein sequence ID" value="RAL20707.1"/>
    <property type="molecule type" value="Genomic_DNA"/>
</dbReference>
<evidence type="ECO:0000313" key="2">
    <source>
        <dbReference type="EMBL" id="RAL20707.1"/>
    </source>
</evidence>
<evidence type="ECO:0000259" key="1">
    <source>
        <dbReference type="PROSITE" id="PS50146"/>
    </source>
</evidence>
<dbReference type="InterPro" id="IPR017438">
    <property type="entry name" value="ATP-NAD_kinase_N"/>
</dbReference>
<dbReference type="OrthoDB" id="5504398at2"/>
<feature type="domain" description="DAGKc" evidence="1">
    <location>
        <begin position="14"/>
        <end position="150"/>
    </location>
</feature>
<dbReference type="GO" id="GO:0016301">
    <property type="term" value="F:kinase activity"/>
    <property type="evidence" value="ECO:0007669"/>
    <property type="project" value="InterPro"/>
</dbReference>
<organism evidence="2 3">
    <name type="scientific">Lujinxingia litoralis</name>
    <dbReference type="NCBI Taxonomy" id="2211119"/>
    <lineage>
        <taxon>Bacteria</taxon>
        <taxon>Deltaproteobacteria</taxon>
        <taxon>Bradymonadales</taxon>
        <taxon>Lujinxingiaceae</taxon>
        <taxon>Lujinxingia</taxon>
    </lineage>
</organism>
<dbReference type="Pfam" id="PF00781">
    <property type="entry name" value="DAGK_cat"/>
    <property type="match status" value="1"/>
</dbReference>
<proteinExistence type="predicted"/>
<name>A0A328C2P5_9DELT</name>
<keyword evidence="3" id="KW-1185">Reference proteome</keyword>
<dbReference type="Proteomes" id="UP000249169">
    <property type="component" value="Unassembled WGS sequence"/>
</dbReference>
<dbReference type="InterPro" id="IPR016064">
    <property type="entry name" value="NAD/diacylglycerol_kinase_sf"/>
</dbReference>
<gene>
    <name evidence="2" type="ORF">DL240_15425</name>
</gene>
<dbReference type="InterPro" id="IPR001206">
    <property type="entry name" value="Diacylglycerol_kinase_cat_dom"/>
</dbReference>
<reference evidence="2 3" key="1">
    <citation type="submission" date="2018-05" db="EMBL/GenBank/DDBJ databases">
        <title>Lujinxingia marina gen. nov. sp. nov., a new facultative anaerobic member of the class Deltaproteobacteria, and proposal of Lujinxingaceae fam. nov.</title>
        <authorList>
            <person name="Li C.-M."/>
        </authorList>
    </citation>
    <scope>NUCLEOTIDE SEQUENCE [LARGE SCALE GENOMIC DNA]</scope>
    <source>
        <strain evidence="2 3">B210</strain>
    </source>
</reference>
<dbReference type="PROSITE" id="PS50146">
    <property type="entry name" value="DAGK"/>
    <property type="match status" value="1"/>
</dbReference>
<comment type="caution">
    <text evidence="2">The sequence shown here is derived from an EMBL/GenBank/DDBJ whole genome shotgun (WGS) entry which is preliminary data.</text>
</comment>
<protein>
    <recommendedName>
        <fullName evidence="1">DAGKc domain-containing protein</fullName>
    </recommendedName>
</protein>
<accession>A0A328C2P5</accession>